<feature type="repeat" description="WD" evidence="4">
    <location>
        <begin position="584"/>
        <end position="604"/>
    </location>
</feature>
<dbReference type="PANTHER" id="PTHR19856:SF0">
    <property type="entry name" value="WD REPEAT-CONTAINING PROTEIN 1"/>
    <property type="match status" value="1"/>
</dbReference>
<dbReference type="Pfam" id="PF00400">
    <property type="entry name" value="WD40"/>
    <property type="match status" value="5"/>
</dbReference>
<dbReference type="GO" id="GO:0003786">
    <property type="term" value="F:actin lateral binding"/>
    <property type="evidence" value="ECO:0007669"/>
    <property type="project" value="EnsemblFungi"/>
</dbReference>
<dbReference type="AlphaFoldDB" id="A0A1Y1V4W6"/>
<dbReference type="InterPro" id="IPR020472">
    <property type="entry name" value="WD40_PAC1"/>
</dbReference>
<dbReference type="FunFam" id="2.130.10.10:FF:000102">
    <property type="entry name" value="Actin-interacting protein 1"/>
    <property type="match status" value="1"/>
</dbReference>
<feature type="repeat" description="WD" evidence="4">
    <location>
        <begin position="319"/>
        <end position="351"/>
    </location>
</feature>
<feature type="repeat" description="WD" evidence="4">
    <location>
        <begin position="484"/>
        <end position="525"/>
    </location>
</feature>
<dbReference type="Proteomes" id="UP000193719">
    <property type="component" value="Unassembled WGS sequence"/>
</dbReference>
<protein>
    <submittedName>
        <fullName evidence="6">WD40 repeat-like protein</fullName>
    </submittedName>
</protein>
<reference evidence="6 7" key="1">
    <citation type="submission" date="2016-08" db="EMBL/GenBank/DDBJ databases">
        <title>Genomes of anaerobic fungi encode conserved fungal cellulosomes for biomass hydrolysis.</title>
        <authorList>
            <consortium name="DOE Joint Genome Institute"/>
            <person name="Haitjema C.H."/>
            <person name="Gilmore S.P."/>
            <person name="Henske J.K."/>
            <person name="Solomon K.V."/>
            <person name="De Groot R."/>
            <person name="Kuo A."/>
            <person name="Mondo S.J."/>
            <person name="Salamov A.A."/>
            <person name="Labutti K."/>
            <person name="Zhao Z."/>
            <person name="Chiniquy J."/>
            <person name="Barry K."/>
            <person name="Brewer H.M."/>
            <person name="Purvine S.O."/>
            <person name="Wright A.T."/>
            <person name="Boxma B."/>
            <person name="Van Alen T."/>
            <person name="Hackstein J.H."/>
            <person name="Baker S.E."/>
            <person name="Grigoriev I.V."/>
            <person name="O'Malley M.A."/>
        </authorList>
    </citation>
    <scope>NUCLEOTIDE SEQUENCE [LARGE SCALE GENOMIC DNA]</scope>
    <source>
        <strain evidence="7">finn</strain>
    </source>
</reference>
<accession>A0A1Y1V4W6</accession>
<sequence>MSYTYSKKHLFACAPQTTRGHSVKLGADPKGKNFLYTNGRTVIIRDIEHPELASAYTEHSSQVTVARYSPSGFYICSGDANGNIRIWDTTQEEHILKSEYRPLSDKISDIQWDSESKRIIVVGDGKEKFGHAFLFDTGSSVGNITGHSKVINACAIRSKRPFRAVTCSDDMTINFYNGVPYKFNRSHNNLHTGFVQDVSYSPNGDLFASAGSDGKIFVFDGNTGDVKCELSTCSDNHKGGIYSLNWSPDSTQILTSSGDCTVKLWDVESQSVKTTFNIGKNINDQQLGNLWQNDWLLSVSLGGNINYLDKNTGSISKVLKGHVKGITSICKSGKSETFYTGSYDGRICKWDDASVGEPSYIEGAGHTNQIQSMTCTDSTIESISMDNSNKSIDISTNAFTGSSINFEGLPKTIVSNKSNDLIVATSNEIVVIKNKSIASKLSISYEANTVDISPDNSEVAVGAADNKVYFYSFDGTNLTAKDTLEQNRGAVTAIKYSPNGDLIAVADTNRTIYVFDVKERSLKYNQWVFHNARVNSINWSEDGLHAVSTSLDTGVIVWSTEKPMKKIQIKNAHQENSTGAIFLDNNTIASVGQDACIRIWDLKY</sequence>
<evidence type="ECO:0000259" key="5">
    <source>
        <dbReference type="Pfam" id="PF12894"/>
    </source>
</evidence>
<dbReference type="FunFam" id="2.130.10.10:FF:000167">
    <property type="entry name" value="Actin-interacting protein 1"/>
    <property type="match status" value="1"/>
</dbReference>
<dbReference type="PROSITE" id="PS50082">
    <property type="entry name" value="WD_REPEATS_2"/>
    <property type="match status" value="7"/>
</dbReference>
<feature type="repeat" description="WD" evidence="4">
    <location>
        <begin position="188"/>
        <end position="220"/>
    </location>
</feature>
<dbReference type="GO" id="GO:0051016">
    <property type="term" value="P:barbed-end actin filament capping"/>
    <property type="evidence" value="ECO:0007669"/>
    <property type="project" value="EnsemblFungi"/>
</dbReference>
<feature type="repeat" description="WD" evidence="4">
    <location>
        <begin position="530"/>
        <end position="561"/>
    </location>
</feature>
<proteinExistence type="inferred from homology"/>
<name>A0A1Y1V4W6_9FUNG</name>
<dbReference type="STRING" id="1754191.A0A1Y1V4W6"/>
<evidence type="ECO:0000256" key="2">
    <source>
        <dbReference type="ARBA" id="ARBA00022737"/>
    </source>
</evidence>
<dbReference type="PANTHER" id="PTHR19856">
    <property type="entry name" value="WD-REPEATCONTAINING PROTEIN WDR1"/>
    <property type="match status" value="1"/>
</dbReference>
<dbReference type="GO" id="GO:0030042">
    <property type="term" value="P:actin filament depolymerization"/>
    <property type="evidence" value="ECO:0007669"/>
    <property type="project" value="EnsemblFungi"/>
</dbReference>
<feature type="repeat" description="WD" evidence="4">
    <location>
        <begin position="56"/>
        <end position="97"/>
    </location>
</feature>
<evidence type="ECO:0000313" key="6">
    <source>
        <dbReference type="EMBL" id="ORX46620.1"/>
    </source>
</evidence>
<dbReference type="SMART" id="SM00320">
    <property type="entry name" value="WD40"/>
    <property type="match status" value="10"/>
</dbReference>
<reference evidence="6 7" key="2">
    <citation type="submission" date="2016-08" db="EMBL/GenBank/DDBJ databases">
        <title>Pervasive Adenine N6-methylation of Active Genes in Fungi.</title>
        <authorList>
            <consortium name="DOE Joint Genome Institute"/>
            <person name="Mondo S.J."/>
            <person name="Dannebaum R.O."/>
            <person name="Kuo R.C."/>
            <person name="Labutti K."/>
            <person name="Haridas S."/>
            <person name="Kuo A."/>
            <person name="Salamov A."/>
            <person name="Ahrendt S.R."/>
            <person name="Lipzen A."/>
            <person name="Sullivan W."/>
            <person name="Andreopoulos W.B."/>
            <person name="Clum A."/>
            <person name="Lindquist E."/>
            <person name="Daum C."/>
            <person name="Ramamoorthy G.K."/>
            <person name="Gryganskyi A."/>
            <person name="Culley D."/>
            <person name="Magnuson J.K."/>
            <person name="James T.Y."/>
            <person name="O'Malley M.A."/>
            <person name="Stajich J.E."/>
            <person name="Spatafora J.W."/>
            <person name="Visel A."/>
            <person name="Grigoriev I.V."/>
        </authorList>
    </citation>
    <scope>NUCLEOTIDE SEQUENCE [LARGE SCALE GENOMIC DNA]</scope>
    <source>
        <strain evidence="7">finn</strain>
    </source>
</reference>
<comment type="caution">
    <text evidence="6">The sequence shown here is derived from an EMBL/GenBank/DDBJ whole genome shotgun (WGS) entry which is preliminary data.</text>
</comment>
<dbReference type="EMBL" id="MCFH01000034">
    <property type="protein sequence ID" value="ORX46620.1"/>
    <property type="molecule type" value="Genomic_DNA"/>
</dbReference>
<dbReference type="SUPFAM" id="SSF50978">
    <property type="entry name" value="WD40 repeat-like"/>
    <property type="match status" value="2"/>
</dbReference>
<dbReference type="InterPro" id="IPR001680">
    <property type="entry name" value="WD40_rpt"/>
</dbReference>
<dbReference type="GO" id="GO:0030479">
    <property type="term" value="C:actin cortical patch"/>
    <property type="evidence" value="ECO:0007669"/>
    <property type="project" value="EnsemblFungi"/>
</dbReference>
<keyword evidence="1 4" id="KW-0853">WD repeat</keyword>
<dbReference type="Gene3D" id="2.130.10.10">
    <property type="entry name" value="YVTN repeat-like/Quinoprotein amine dehydrogenase"/>
    <property type="match status" value="2"/>
</dbReference>
<comment type="similarity">
    <text evidence="3">Belongs to the WD repeat AIP1 family.</text>
</comment>
<dbReference type="PRINTS" id="PR00320">
    <property type="entry name" value="GPROTEINBRPT"/>
</dbReference>
<dbReference type="CDD" id="cd00200">
    <property type="entry name" value="WD40"/>
    <property type="match status" value="1"/>
</dbReference>
<keyword evidence="2" id="KW-0677">Repeat</keyword>
<dbReference type="InterPro" id="IPR024977">
    <property type="entry name" value="Apc4-like_WD40_dom"/>
</dbReference>
<evidence type="ECO:0000256" key="4">
    <source>
        <dbReference type="PROSITE-ProRule" id="PRU00221"/>
    </source>
</evidence>
<keyword evidence="7" id="KW-1185">Reference proteome</keyword>
<organism evidence="6 7">
    <name type="scientific">Piromyces finnis</name>
    <dbReference type="NCBI Taxonomy" id="1754191"/>
    <lineage>
        <taxon>Eukaryota</taxon>
        <taxon>Fungi</taxon>
        <taxon>Fungi incertae sedis</taxon>
        <taxon>Chytridiomycota</taxon>
        <taxon>Chytridiomycota incertae sedis</taxon>
        <taxon>Neocallimastigomycetes</taxon>
        <taxon>Neocallimastigales</taxon>
        <taxon>Neocallimastigaceae</taxon>
        <taxon>Piromyces</taxon>
    </lineage>
</organism>
<feature type="domain" description="Anaphase-promoting complex subunit 4-like WD40" evidence="5">
    <location>
        <begin position="458"/>
        <end position="541"/>
    </location>
</feature>
<evidence type="ECO:0000313" key="7">
    <source>
        <dbReference type="Proteomes" id="UP000193719"/>
    </source>
</evidence>
<evidence type="ECO:0000256" key="3">
    <source>
        <dbReference type="ARBA" id="ARBA00038366"/>
    </source>
</evidence>
<dbReference type="GO" id="GO:0005884">
    <property type="term" value="C:actin filament"/>
    <property type="evidence" value="ECO:0007669"/>
    <property type="project" value="EnsemblFungi"/>
</dbReference>
<dbReference type="PROSITE" id="PS50294">
    <property type="entry name" value="WD_REPEATS_REGION"/>
    <property type="match status" value="4"/>
</dbReference>
<dbReference type="InterPro" id="IPR036322">
    <property type="entry name" value="WD40_repeat_dom_sf"/>
</dbReference>
<dbReference type="PROSITE" id="PS00678">
    <property type="entry name" value="WD_REPEATS_1"/>
    <property type="match status" value="2"/>
</dbReference>
<dbReference type="InterPro" id="IPR019775">
    <property type="entry name" value="WD40_repeat_CS"/>
</dbReference>
<evidence type="ECO:0000256" key="1">
    <source>
        <dbReference type="ARBA" id="ARBA00022574"/>
    </source>
</evidence>
<dbReference type="InterPro" id="IPR015943">
    <property type="entry name" value="WD40/YVTN_repeat-like_dom_sf"/>
</dbReference>
<dbReference type="Pfam" id="PF12894">
    <property type="entry name" value="ANAPC4_WD40"/>
    <property type="match status" value="1"/>
</dbReference>
<dbReference type="OrthoDB" id="2306at2759"/>
<gene>
    <name evidence="6" type="ORF">BCR36DRAFT_331442</name>
</gene>
<feature type="repeat" description="WD" evidence="4">
    <location>
        <begin position="234"/>
        <end position="275"/>
    </location>
</feature>
<dbReference type="GO" id="GO:0032466">
    <property type="term" value="P:negative regulation of cytokinesis"/>
    <property type="evidence" value="ECO:0007669"/>
    <property type="project" value="EnsemblFungi"/>
</dbReference>
<dbReference type="GO" id="GO:0051014">
    <property type="term" value="P:actin filament severing"/>
    <property type="evidence" value="ECO:0007669"/>
    <property type="project" value="EnsemblFungi"/>
</dbReference>